<reference evidence="2" key="1">
    <citation type="submission" date="2021-01" db="EMBL/GenBank/DDBJ databases">
        <authorList>
            <consortium name="Genoscope - CEA"/>
            <person name="William W."/>
        </authorList>
    </citation>
    <scope>NUCLEOTIDE SEQUENCE</scope>
</reference>
<protein>
    <recommendedName>
        <fullName evidence="4">Kinesin motor domain-containing protein</fullName>
    </recommendedName>
</protein>
<evidence type="ECO:0008006" key="4">
    <source>
        <dbReference type="Google" id="ProtNLM"/>
    </source>
</evidence>
<keyword evidence="1" id="KW-0472">Membrane</keyword>
<comment type="caution">
    <text evidence="2">The sequence shown here is derived from an EMBL/GenBank/DDBJ whole genome shotgun (WGS) entry which is preliminary data.</text>
</comment>
<keyword evidence="1" id="KW-1133">Transmembrane helix</keyword>
<dbReference type="Proteomes" id="UP000692954">
    <property type="component" value="Unassembled WGS sequence"/>
</dbReference>
<gene>
    <name evidence="2" type="ORF">PSON_ATCC_30995.1.T4330004</name>
</gene>
<dbReference type="AlphaFoldDB" id="A0A8S1RXW4"/>
<evidence type="ECO:0000313" key="3">
    <source>
        <dbReference type="Proteomes" id="UP000692954"/>
    </source>
</evidence>
<organism evidence="2 3">
    <name type="scientific">Paramecium sonneborni</name>
    <dbReference type="NCBI Taxonomy" id="65129"/>
    <lineage>
        <taxon>Eukaryota</taxon>
        <taxon>Sar</taxon>
        <taxon>Alveolata</taxon>
        <taxon>Ciliophora</taxon>
        <taxon>Intramacronucleata</taxon>
        <taxon>Oligohymenophorea</taxon>
        <taxon>Peniculida</taxon>
        <taxon>Parameciidae</taxon>
        <taxon>Paramecium</taxon>
    </lineage>
</organism>
<proteinExistence type="predicted"/>
<keyword evidence="3" id="KW-1185">Reference proteome</keyword>
<sequence>MEKISVCLRIRPLNQKEINDNEIIAWDASDSKIQLNKIRLKQLFAQKKVINSLIYEFNHCYGQQADNYYLLSTSEQVYIFQKNDLIIFYIYILYNINKYILNILCKYYNNAIFSWYQLCMDKQDQAKLLLCQAEEIRRCFRTIIAIFSSQSKIVLLLINTMMLAFQSTL</sequence>
<name>A0A8S1RXW4_9CILI</name>
<dbReference type="EMBL" id="CAJJDN010000433">
    <property type="protein sequence ID" value="CAD8131264.1"/>
    <property type="molecule type" value="Genomic_DNA"/>
</dbReference>
<keyword evidence="1" id="KW-0812">Transmembrane</keyword>
<evidence type="ECO:0000313" key="2">
    <source>
        <dbReference type="EMBL" id="CAD8131264.1"/>
    </source>
</evidence>
<feature type="transmembrane region" description="Helical" evidence="1">
    <location>
        <begin position="143"/>
        <end position="165"/>
    </location>
</feature>
<evidence type="ECO:0000256" key="1">
    <source>
        <dbReference type="SAM" id="Phobius"/>
    </source>
</evidence>
<accession>A0A8S1RXW4</accession>